<sequence length="396" mass="43249">MTSQKIPYGHHIMPERSARRERTGSPLGSVVGVLGAAAVFASAVVLAVIVQNIGHEMGNLRARVERDQEMVAKLQERVEKSDGEITKLQALAQRDHDDMAKLQARAERDQEEVLSLRERIVVLETQIRGGSFPHNYAEQQQTSASPEGEQPGHVPETDSGVQNNNVTMGGLLRRRSKRDLSGNSLRLPPGSECHVEHNLSVSILTLDPHRYRLLPKPSGTGRSGRTGRTGGSPRTEGIAGGAHYSHSGGGANRVCLPKDPEWGVFTDGNQGYGAYMYGAEYELSTVNNPFQSVSGRNHDVPCAVCHVASRGSKLMIPARLSCPSGWTREYKGYLMTSHYAQYRSEFVCMDGEPETRPGGHVNHNGALFYPVEAYCGSLPCPNYVQGRELTCVVCTK</sequence>
<evidence type="ECO:0000256" key="4">
    <source>
        <dbReference type="SAM" id="Phobius"/>
    </source>
</evidence>
<keyword evidence="4" id="KW-0472">Membrane</keyword>
<dbReference type="AlphaFoldDB" id="C3YXL8"/>
<feature type="compositionally biased region" description="Gly residues" evidence="3">
    <location>
        <begin position="221"/>
        <end position="230"/>
    </location>
</feature>
<gene>
    <name evidence="5" type="ORF">BRAFLDRAFT_74508</name>
</gene>
<proteinExistence type="predicted"/>
<evidence type="ECO:0000256" key="1">
    <source>
        <dbReference type="ARBA" id="ARBA00022734"/>
    </source>
</evidence>
<feature type="transmembrane region" description="Helical" evidence="4">
    <location>
        <begin position="27"/>
        <end position="50"/>
    </location>
</feature>
<name>C3YXL8_BRAFL</name>
<feature type="coiled-coil region" evidence="2">
    <location>
        <begin position="57"/>
        <end position="126"/>
    </location>
</feature>
<dbReference type="InParanoid" id="C3YXL8"/>
<evidence type="ECO:0000256" key="2">
    <source>
        <dbReference type="SAM" id="Coils"/>
    </source>
</evidence>
<protein>
    <recommendedName>
        <fullName evidence="6">Short-chain collagen C4-like</fullName>
    </recommendedName>
</protein>
<feature type="region of interest" description="Disordered" evidence="3">
    <location>
        <begin position="212"/>
        <end position="237"/>
    </location>
</feature>
<evidence type="ECO:0000313" key="5">
    <source>
        <dbReference type="EMBL" id="EEN54827.1"/>
    </source>
</evidence>
<dbReference type="PANTHER" id="PTHR24024">
    <property type="entry name" value="PULMONARY SURFACTANT-ASSOCIATED PROTEIN A"/>
    <property type="match status" value="1"/>
</dbReference>
<feature type="compositionally biased region" description="Basic and acidic residues" evidence="3">
    <location>
        <begin position="12"/>
        <end position="23"/>
    </location>
</feature>
<reference evidence="5" key="1">
    <citation type="journal article" date="2008" name="Nature">
        <title>The amphioxus genome and the evolution of the chordate karyotype.</title>
        <authorList>
            <consortium name="US DOE Joint Genome Institute (JGI-PGF)"/>
            <person name="Putnam N.H."/>
            <person name="Butts T."/>
            <person name="Ferrier D.E.K."/>
            <person name="Furlong R.F."/>
            <person name="Hellsten U."/>
            <person name="Kawashima T."/>
            <person name="Robinson-Rechavi M."/>
            <person name="Shoguchi E."/>
            <person name="Terry A."/>
            <person name="Yu J.-K."/>
            <person name="Benito-Gutierrez E.L."/>
            <person name="Dubchak I."/>
            <person name="Garcia-Fernandez J."/>
            <person name="Gibson-Brown J.J."/>
            <person name="Grigoriev I.V."/>
            <person name="Horton A.C."/>
            <person name="de Jong P.J."/>
            <person name="Jurka J."/>
            <person name="Kapitonov V.V."/>
            <person name="Kohara Y."/>
            <person name="Kuroki Y."/>
            <person name="Lindquist E."/>
            <person name="Lucas S."/>
            <person name="Osoegawa K."/>
            <person name="Pennacchio L.A."/>
            <person name="Salamov A.A."/>
            <person name="Satou Y."/>
            <person name="Sauka-Spengler T."/>
            <person name="Schmutz J."/>
            <person name="Shin-I T."/>
            <person name="Toyoda A."/>
            <person name="Bronner-Fraser M."/>
            <person name="Fujiyama A."/>
            <person name="Holland L.Z."/>
            <person name="Holland P.W.H."/>
            <person name="Satoh N."/>
            <person name="Rokhsar D.S."/>
        </authorList>
    </citation>
    <scope>NUCLEOTIDE SEQUENCE [LARGE SCALE GENOMIC DNA]</scope>
    <source>
        <strain evidence="5">S238N-H82</strain>
        <tissue evidence="5">Testes</tissue>
    </source>
</reference>
<dbReference type="InterPro" id="IPR051077">
    <property type="entry name" value="Ca-dependent_lectin"/>
</dbReference>
<feature type="region of interest" description="Disordered" evidence="3">
    <location>
        <begin position="1"/>
        <end position="23"/>
    </location>
</feature>
<keyword evidence="4" id="KW-1133">Transmembrane helix</keyword>
<keyword evidence="4" id="KW-0812">Transmembrane</keyword>
<dbReference type="eggNOG" id="ENOG502SVJ8">
    <property type="taxonomic scope" value="Eukaryota"/>
</dbReference>
<dbReference type="GO" id="GO:0030246">
    <property type="term" value="F:carbohydrate binding"/>
    <property type="evidence" value="ECO:0007669"/>
    <property type="project" value="UniProtKB-KW"/>
</dbReference>
<keyword evidence="1" id="KW-0430">Lectin</keyword>
<dbReference type="PANTHER" id="PTHR24024:SF18">
    <property type="entry name" value="SHORT-CHAIN COLLAGEN C4-LIKE"/>
    <property type="match status" value="1"/>
</dbReference>
<evidence type="ECO:0008006" key="6">
    <source>
        <dbReference type="Google" id="ProtNLM"/>
    </source>
</evidence>
<keyword evidence="2" id="KW-0175">Coiled coil</keyword>
<organism>
    <name type="scientific">Branchiostoma floridae</name>
    <name type="common">Florida lancelet</name>
    <name type="synonym">Amphioxus</name>
    <dbReference type="NCBI Taxonomy" id="7739"/>
    <lineage>
        <taxon>Eukaryota</taxon>
        <taxon>Metazoa</taxon>
        <taxon>Chordata</taxon>
        <taxon>Cephalochordata</taxon>
        <taxon>Leptocardii</taxon>
        <taxon>Amphioxiformes</taxon>
        <taxon>Branchiostomatidae</taxon>
        <taxon>Branchiostoma</taxon>
    </lineage>
</organism>
<evidence type="ECO:0000256" key="3">
    <source>
        <dbReference type="SAM" id="MobiDB-lite"/>
    </source>
</evidence>
<accession>C3YXL8</accession>
<feature type="region of interest" description="Disordered" evidence="3">
    <location>
        <begin position="132"/>
        <end position="188"/>
    </location>
</feature>
<dbReference type="EMBL" id="GG666563">
    <property type="protein sequence ID" value="EEN54827.1"/>
    <property type="molecule type" value="Genomic_DNA"/>
</dbReference>